<dbReference type="PANTHER" id="PTHR10492">
    <property type="match status" value="1"/>
</dbReference>
<gene>
    <name evidence="2" type="ORF">L596_004364</name>
</gene>
<keyword evidence="3" id="KW-1185">Reference proteome</keyword>
<proteinExistence type="predicted"/>
<dbReference type="PANTHER" id="PTHR10492:SF57">
    <property type="entry name" value="ATP-DEPENDENT DNA HELICASE"/>
    <property type="match status" value="1"/>
</dbReference>
<reference evidence="2 3" key="2">
    <citation type="journal article" date="2019" name="G3 (Bethesda)">
        <title>Hybrid Assembly of the Genome of the Entomopathogenic Nematode Steinernema carpocapsae Identifies the X-Chromosome.</title>
        <authorList>
            <person name="Serra L."/>
            <person name="Macchietto M."/>
            <person name="Macias-Munoz A."/>
            <person name="McGill C.J."/>
            <person name="Rodriguez I.M."/>
            <person name="Rodriguez B."/>
            <person name="Murad R."/>
            <person name="Mortazavi A."/>
        </authorList>
    </citation>
    <scope>NUCLEOTIDE SEQUENCE [LARGE SCALE GENOMIC DNA]</scope>
    <source>
        <strain evidence="2 3">ALL</strain>
    </source>
</reference>
<dbReference type="EMBL" id="CM016762">
    <property type="protein sequence ID" value="TMS37429.1"/>
    <property type="molecule type" value="Genomic_DNA"/>
</dbReference>
<name>A0A4U8UX72_STECR</name>
<dbReference type="STRING" id="34508.A0A4U8UX72"/>
<dbReference type="AlphaFoldDB" id="A0A4U8UX72"/>
<evidence type="ECO:0000313" key="3">
    <source>
        <dbReference type="Proteomes" id="UP000298663"/>
    </source>
</evidence>
<feature type="compositionally biased region" description="Basic residues" evidence="1">
    <location>
        <begin position="226"/>
        <end position="242"/>
    </location>
</feature>
<evidence type="ECO:0000256" key="1">
    <source>
        <dbReference type="SAM" id="MobiDB-lite"/>
    </source>
</evidence>
<dbReference type="EMBL" id="AZBU02000001">
    <property type="protein sequence ID" value="TMS37429.1"/>
    <property type="molecule type" value="Genomic_DNA"/>
</dbReference>
<dbReference type="OrthoDB" id="10055660at2759"/>
<protein>
    <submittedName>
        <fullName evidence="2">Uncharacterized protein</fullName>
    </submittedName>
</protein>
<sequence length="483" mass="54998">MKIEGHDMQPVVFPACYPILNPKGVQGYRYGIPLRHNGEESETQGEVEEGPRRQFIVGQAPAKGPRKFVSARQWWRYLAFSRGRDAKDLHWLWSHEAFGAVLHDLHVQPDRSHEMHYRKGVQDGLAGQKPLRQALPADLIKAIERQAPENTAVGRLHAAAHLARKPPPVVEPSPIFCDFHRQSPMAGVPAQPAKHAEGPPVQHPQPQCGQPHLQGQAGRAAEGPHWRKIGRPQRGRSSKRSLRPVRCVLRVDRVPEQGNAARAHSHRCGKSPEDIDQYIQAEIPREPPTEDHSDMDQQQRRLRQIVLRHMIHLCDNRCLVDGKCCKRFPKPFSNFTVLSDDAPTLYTRRAPDPEEELDVAEAEGTLYKRRAPAPDGVIVNSDNREKYGCRVLKIDGNRHTWLTNAHVVPYNSFLLLKYNAHINVEYIGSGKTLEYVFKYVMKGHDRAYVRVTSYGEPKRDDQGREIVNYDEIEHIQRAIHGRP</sequence>
<reference evidence="2 3" key="1">
    <citation type="journal article" date="2015" name="Genome Biol.">
        <title>Comparative genomics of Steinernema reveals deeply conserved gene regulatory networks.</title>
        <authorList>
            <person name="Dillman A.R."/>
            <person name="Macchietto M."/>
            <person name="Porter C.F."/>
            <person name="Rogers A."/>
            <person name="Williams B."/>
            <person name="Antoshechkin I."/>
            <person name="Lee M.M."/>
            <person name="Goodwin Z."/>
            <person name="Lu X."/>
            <person name="Lewis E.E."/>
            <person name="Goodrich-Blair H."/>
            <person name="Stock S.P."/>
            <person name="Adams B.J."/>
            <person name="Sternberg P.W."/>
            <person name="Mortazavi A."/>
        </authorList>
    </citation>
    <scope>NUCLEOTIDE SEQUENCE [LARGE SCALE GENOMIC DNA]</scope>
    <source>
        <strain evidence="2 3">ALL</strain>
    </source>
</reference>
<dbReference type="Proteomes" id="UP000298663">
    <property type="component" value="Chromosome X"/>
</dbReference>
<comment type="caution">
    <text evidence="2">The sequence shown here is derived from an EMBL/GenBank/DDBJ whole genome shotgun (WGS) entry which is preliminary data.</text>
</comment>
<organism evidence="2 3">
    <name type="scientific">Steinernema carpocapsae</name>
    <name type="common">Entomopathogenic nematode</name>
    <dbReference type="NCBI Taxonomy" id="34508"/>
    <lineage>
        <taxon>Eukaryota</taxon>
        <taxon>Metazoa</taxon>
        <taxon>Ecdysozoa</taxon>
        <taxon>Nematoda</taxon>
        <taxon>Chromadorea</taxon>
        <taxon>Rhabditida</taxon>
        <taxon>Tylenchina</taxon>
        <taxon>Panagrolaimomorpha</taxon>
        <taxon>Strongyloidoidea</taxon>
        <taxon>Steinernematidae</taxon>
        <taxon>Steinernema</taxon>
    </lineage>
</organism>
<feature type="region of interest" description="Disordered" evidence="1">
    <location>
        <begin position="186"/>
        <end position="242"/>
    </location>
</feature>
<evidence type="ECO:0000313" key="2">
    <source>
        <dbReference type="EMBL" id="TMS37429.1"/>
    </source>
</evidence>
<accession>A0A4U8UX72</accession>